<dbReference type="RefSeq" id="WP_201935435.1">
    <property type="nucleotide sequence ID" value="NZ_JAERSG010000002.1"/>
</dbReference>
<dbReference type="Proteomes" id="UP000636918">
    <property type="component" value="Unassembled WGS sequence"/>
</dbReference>
<keyword evidence="2" id="KW-1185">Reference proteome</keyword>
<evidence type="ECO:0000313" key="1">
    <source>
        <dbReference type="EMBL" id="MBL0747624.1"/>
    </source>
</evidence>
<reference evidence="1 2" key="1">
    <citation type="submission" date="2021-01" db="EMBL/GenBank/DDBJ databases">
        <title>Genome seq and assembly of Nocardiodes sp. G10.</title>
        <authorList>
            <person name="Chhetri G."/>
        </authorList>
    </citation>
    <scope>NUCLEOTIDE SEQUENCE [LARGE SCALE GENOMIC DNA]</scope>
    <source>
        <strain evidence="1 2">G10</strain>
    </source>
</reference>
<organism evidence="1 2">
    <name type="scientific">Nocardioides baculatus</name>
    <dbReference type="NCBI Taxonomy" id="2801337"/>
    <lineage>
        <taxon>Bacteria</taxon>
        <taxon>Bacillati</taxon>
        <taxon>Actinomycetota</taxon>
        <taxon>Actinomycetes</taxon>
        <taxon>Propionibacteriales</taxon>
        <taxon>Nocardioidaceae</taxon>
        <taxon>Nocardioides</taxon>
    </lineage>
</organism>
<dbReference type="EMBL" id="JAERSG010000002">
    <property type="protein sequence ID" value="MBL0747624.1"/>
    <property type="molecule type" value="Genomic_DNA"/>
</dbReference>
<gene>
    <name evidence="1" type="ORF">JI751_08385</name>
</gene>
<accession>A0ABS1L7F0</accession>
<sequence length="205" mass="20292">MSPASEAPRRSSSLVWLSAAVASVLLTLSVSGTLGSWTEAVLRQNGNTAGTAGALLLSISGPDATGAASTCTSSSSVTNDATCSINLLGANGVAKTAMRPGDTQTTLFNVTTGGELTGNTLNIAPGACTGSTDLCGALLVTLTCVGGQTTVIGPMSLTAFASADRDLLGLPATTTACTAVTLLPLTAPLATRNKTVSQDVVWTLS</sequence>
<name>A0ABS1L7F0_9ACTN</name>
<comment type="caution">
    <text evidence="1">The sequence shown here is derived from an EMBL/GenBank/DDBJ whole genome shotgun (WGS) entry which is preliminary data.</text>
</comment>
<evidence type="ECO:0000313" key="2">
    <source>
        <dbReference type="Proteomes" id="UP000636918"/>
    </source>
</evidence>
<protein>
    <submittedName>
        <fullName evidence="1">Uncharacterized protein</fullName>
    </submittedName>
</protein>
<proteinExistence type="predicted"/>